<proteinExistence type="inferred from homology"/>
<evidence type="ECO:0000256" key="2">
    <source>
        <dbReference type="ARBA" id="ARBA00023157"/>
    </source>
</evidence>
<evidence type="ECO:0000256" key="1">
    <source>
        <dbReference type="ARBA" id="ARBA00007664"/>
    </source>
</evidence>
<comment type="similarity">
    <text evidence="1">Belongs to the peptidase S1 family.</text>
</comment>
<dbReference type="PROSITE" id="PS00134">
    <property type="entry name" value="TRYPSIN_HIS"/>
    <property type="match status" value="1"/>
</dbReference>
<keyword evidence="7" id="KW-1185">Reference proteome</keyword>
<dbReference type="Proteomes" id="UP000548476">
    <property type="component" value="Unassembled WGS sequence"/>
</dbReference>
<dbReference type="EMBL" id="JACHGT010000024">
    <property type="protein sequence ID" value="MBB6039684.1"/>
    <property type="molecule type" value="Genomic_DNA"/>
</dbReference>
<dbReference type="PRINTS" id="PR00722">
    <property type="entry name" value="CHYMOTRYPSIN"/>
</dbReference>
<dbReference type="SUPFAM" id="SSF50494">
    <property type="entry name" value="Trypsin-like serine proteases"/>
    <property type="match status" value="1"/>
</dbReference>
<protein>
    <submittedName>
        <fullName evidence="6">Secreted trypsin-like serine protease</fullName>
    </submittedName>
</protein>
<dbReference type="PROSITE" id="PS50240">
    <property type="entry name" value="TRYPSIN_DOM"/>
    <property type="match status" value="1"/>
</dbReference>
<keyword evidence="4" id="KW-0732">Signal</keyword>
<keyword evidence="3 6" id="KW-0645">Protease</keyword>
<sequence length="257" mass="26444">MSVTPLLRRLGLLLSTVLLAVLGSLVATPASATAPDGGVITPDIVGGGVVEDTKPWIAALHSNGGFTCTSTQISASWIITAAHCVPNDTGYSVRIGSLTRSSGGTVVAVDQVIRHEGFDWPTHDIALLHLATPFENTYVAMADGSGDIALNQSLTLYGWGSENPDWSGPLPENLKYADGYLSATGCHSDAAPLLCTQTDGSVAGGDSGGPVFVQSPATGDYVQAGVCALGWQPAGNGQAGYTSIPSHREWITQHTGV</sequence>
<evidence type="ECO:0000313" key="7">
    <source>
        <dbReference type="Proteomes" id="UP000548476"/>
    </source>
</evidence>
<dbReference type="InterPro" id="IPR001314">
    <property type="entry name" value="Peptidase_S1A"/>
</dbReference>
<comment type="caution">
    <text evidence="6">The sequence shown here is derived from an EMBL/GenBank/DDBJ whole genome shotgun (WGS) entry which is preliminary data.</text>
</comment>
<dbReference type="InterPro" id="IPR018114">
    <property type="entry name" value="TRYPSIN_HIS"/>
</dbReference>
<dbReference type="GO" id="GO:0006508">
    <property type="term" value="P:proteolysis"/>
    <property type="evidence" value="ECO:0007669"/>
    <property type="project" value="UniProtKB-KW"/>
</dbReference>
<dbReference type="PROSITE" id="PS00135">
    <property type="entry name" value="TRYPSIN_SER"/>
    <property type="match status" value="1"/>
</dbReference>
<dbReference type="GO" id="GO:0004252">
    <property type="term" value="F:serine-type endopeptidase activity"/>
    <property type="evidence" value="ECO:0007669"/>
    <property type="project" value="InterPro"/>
</dbReference>
<reference evidence="6 7" key="1">
    <citation type="submission" date="2020-08" db="EMBL/GenBank/DDBJ databases">
        <title>Genomic Encyclopedia of Type Strains, Phase IV (KMG-IV): sequencing the most valuable type-strain genomes for metagenomic binning, comparative biology and taxonomic classification.</title>
        <authorList>
            <person name="Goeker M."/>
        </authorList>
    </citation>
    <scope>NUCLEOTIDE SEQUENCE [LARGE SCALE GENOMIC DNA]</scope>
    <source>
        <strain evidence="6 7">YIM 65646</strain>
    </source>
</reference>
<keyword evidence="2" id="KW-1015">Disulfide bond</keyword>
<dbReference type="SMART" id="SM00020">
    <property type="entry name" value="Tryp_SPc"/>
    <property type="match status" value="1"/>
</dbReference>
<keyword evidence="3" id="KW-0720">Serine protease</keyword>
<evidence type="ECO:0000256" key="3">
    <source>
        <dbReference type="RuleBase" id="RU363034"/>
    </source>
</evidence>
<dbReference type="InterPro" id="IPR033116">
    <property type="entry name" value="TRYPSIN_SER"/>
</dbReference>
<feature type="domain" description="Peptidase S1" evidence="5">
    <location>
        <begin position="44"/>
        <end position="256"/>
    </location>
</feature>
<dbReference type="Pfam" id="PF00089">
    <property type="entry name" value="Trypsin"/>
    <property type="match status" value="1"/>
</dbReference>
<dbReference type="PANTHER" id="PTHR24276:SF91">
    <property type="entry name" value="AT26814P-RELATED"/>
    <property type="match status" value="1"/>
</dbReference>
<evidence type="ECO:0000313" key="6">
    <source>
        <dbReference type="EMBL" id="MBB6039684.1"/>
    </source>
</evidence>
<organism evidence="6 7">
    <name type="scientific">Phytomonospora endophytica</name>
    <dbReference type="NCBI Taxonomy" id="714109"/>
    <lineage>
        <taxon>Bacteria</taxon>
        <taxon>Bacillati</taxon>
        <taxon>Actinomycetota</taxon>
        <taxon>Actinomycetes</taxon>
        <taxon>Micromonosporales</taxon>
        <taxon>Micromonosporaceae</taxon>
        <taxon>Phytomonospora</taxon>
    </lineage>
</organism>
<gene>
    <name evidence="6" type="ORF">HNR73_007581</name>
</gene>
<dbReference type="InterPro" id="IPR043504">
    <property type="entry name" value="Peptidase_S1_PA_chymotrypsin"/>
</dbReference>
<name>A0A841FV80_9ACTN</name>
<keyword evidence="3" id="KW-0378">Hydrolase</keyword>
<dbReference type="InterPro" id="IPR009003">
    <property type="entry name" value="Peptidase_S1_PA"/>
</dbReference>
<dbReference type="Gene3D" id="2.40.10.10">
    <property type="entry name" value="Trypsin-like serine proteases"/>
    <property type="match status" value="1"/>
</dbReference>
<dbReference type="InterPro" id="IPR050430">
    <property type="entry name" value="Peptidase_S1"/>
</dbReference>
<dbReference type="InterPro" id="IPR001254">
    <property type="entry name" value="Trypsin_dom"/>
</dbReference>
<accession>A0A841FV80</accession>
<dbReference type="AlphaFoldDB" id="A0A841FV80"/>
<feature type="signal peptide" evidence="4">
    <location>
        <begin position="1"/>
        <end position="32"/>
    </location>
</feature>
<dbReference type="RefSeq" id="WP_184792765.1">
    <property type="nucleotide sequence ID" value="NZ_BONT01000028.1"/>
</dbReference>
<feature type="chain" id="PRO_5032765858" evidence="4">
    <location>
        <begin position="33"/>
        <end position="257"/>
    </location>
</feature>
<dbReference type="PANTHER" id="PTHR24276">
    <property type="entry name" value="POLYSERASE-RELATED"/>
    <property type="match status" value="1"/>
</dbReference>
<evidence type="ECO:0000259" key="5">
    <source>
        <dbReference type="PROSITE" id="PS50240"/>
    </source>
</evidence>
<evidence type="ECO:0000256" key="4">
    <source>
        <dbReference type="SAM" id="SignalP"/>
    </source>
</evidence>